<dbReference type="EMBL" id="MU003918">
    <property type="protein sequence ID" value="KAF2715937.1"/>
    <property type="molecule type" value="Genomic_DNA"/>
</dbReference>
<evidence type="ECO:0000313" key="1">
    <source>
        <dbReference type="EMBL" id="KAF2715937.1"/>
    </source>
</evidence>
<name>A0A9P4PVX8_9PEZI</name>
<organism evidence="1 2">
    <name type="scientific">Polychaeton citri CBS 116435</name>
    <dbReference type="NCBI Taxonomy" id="1314669"/>
    <lineage>
        <taxon>Eukaryota</taxon>
        <taxon>Fungi</taxon>
        <taxon>Dikarya</taxon>
        <taxon>Ascomycota</taxon>
        <taxon>Pezizomycotina</taxon>
        <taxon>Dothideomycetes</taxon>
        <taxon>Dothideomycetidae</taxon>
        <taxon>Capnodiales</taxon>
        <taxon>Capnodiaceae</taxon>
        <taxon>Polychaeton</taxon>
    </lineage>
</organism>
<dbReference type="SUPFAM" id="SSF46689">
    <property type="entry name" value="Homeodomain-like"/>
    <property type="match status" value="1"/>
</dbReference>
<dbReference type="AlphaFoldDB" id="A0A9P4PVX8"/>
<gene>
    <name evidence="1" type="ORF">K431DRAFT_236521</name>
</gene>
<sequence length="99" mass="11181">MEKEANIQEAIASHLRGDYSSIRAATTAFSISYSTVRHRLAGRKSRSTANETNQNLTKNEEHILVKWLISLTKSSFPTLLALTLEIAREIRQNRVQLLA</sequence>
<evidence type="ECO:0000313" key="2">
    <source>
        <dbReference type="Proteomes" id="UP000799441"/>
    </source>
</evidence>
<dbReference type="Proteomes" id="UP000799441">
    <property type="component" value="Unassembled WGS sequence"/>
</dbReference>
<keyword evidence="2" id="KW-1185">Reference proteome</keyword>
<dbReference type="OrthoDB" id="3439594at2759"/>
<proteinExistence type="predicted"/>
<evidence type="ECO:0008006" key="3">
    <source>
        <dbReference type="Google" id="ProtNLM"/>
    </source>
</evidence>
<dbReference type="InterPro" id="IPR009057">
    <property type="entry name" value="Homeodomain-like_sf"/>
</dbReference>
<accession>A0A9P4PVX8</accession>
<protein>
    <recommendedName>
        <fullName evidence="3">HTH psq-type domain-containing protein</fullName>
    </recommendedName>
</protein>
<comment type="caution">
    <text evidence="1">The sequence shown here is derived from an EMBL/GenBank/DDBJ whole genome shotgun (WGS) entry which is preliminary data.</text>
</comment>
<reference evidence="1" key="1">
    <citation type="journal article" date="2020" name="Stud. Mycol.">
        <title>101 Dothideomycetes genomes: a test case for predicting lifestyles and emergence of pathogens.</title>
        <authorList>
            <person name="Haridas S."/>
            <person name="Albert R."/>
            <person name="Binder M."/>
            <person name="Bloem J."/>
            <person name="Labutti K."/>
            <person name="Salamov A."/>
            <person name="Andreopoulos B."/>
            <person name="Baker S."/>
            <person name="Barry K."/>
            <person name="Bills G."/>
            <person name="Bluhm B."/>
            <person name="Cannon C."/>
            <person name="Castanera R."/>
            <person name="Culley D."/>
            <person name="Daum C."/>
            <person name="Ezra D."/>
            <person name="Gonzalez J."/>
            <person name="Henrissat B."/>
            <person name="Kuo A."/>
            <person name="Liang C."/>
            <person name="Lipzen A."/>
            <person name="Lutzoni F."/>
            <person name="Magnuson J."/>
            <person name="Mondo S."/>
            <person name="Nolan M."/>
            <person name="Ohm R."/>
            <person name="Pangilinan J."/>
            <person name="Park H.-J."/>
            <person name="Ramirez L."/>
            <person name="Alfaro M."/>
            <person name="Sun H."/>
            <person name="Tritt A."/>
            <person name="Yoshinaga Y."/>
            <person name="Zwiers L.-H."/>
            <person name="Turgeon B."/>
            <person name="Goodwin S."/>
            <person name="Spatafora J."/>
            <person name="Crous P."/>
            <person name="Grigoriev I."/>
        </authorList>
    </citation>
    <scope>NUCLEOTIDE SEQUENCE</scope>
    <source>
        <strain evidence="1">CBS 116435</strain>
    </source>
</reference>